<keyword evidence="1" id="KW-0812">Transmembrane</keyword>
<reference evidence="2 3" key="1">
    <citation type="journal article" date="2016" name="Nat. Commun.">
        <title>Thousands of microbial genomes shed light on interconnected biogeochemical processes in an aquifer system.</title>
        <authorList>
            <person name="Anantharaman K."/>
            <person name="Brown C.T."/>
            <person name="Hug L.A."/>
            <person name="Sharon I."/>
            <person name="Castelle C.J."/>
            <person name="Probst A.J."/>
            <person name="Thomas B.C."/>
            <person name="Singh A."/>
            <person name="Wilkins M.J."/>
            <person name="Karaoz U."/>
            <person name="Brodie E.L."/>
            <person name="Williams K.H."/>
            <person name="Hubbard S.S."/>
            <person name="Banfield J.F."/>
        </authorList>
    </citation>
    <scope>NUCLEOTIDE SEQUENCE [LARGE SCALE GENOMIC DNA]</scope>
</reference>
<accession>A0A1F5EVF5</accession>
<proteinExistence type="predicted"/>
<name>A0A1F5EVF5_9BACT</name>
<organism evidence="2 3">
    <name type="scientific">Candidatus Collierbacteria bacterium RIFCSPHIGHO2_02_FULL_49_10</name>
    <dbReference type="NCBI Taxonomy" id="1817723"/>
    <lineage>
        <taxon>Bacteria</taxon>
        <taxon>Candidatus Collieribacteriota</taxon>
    </lineage>
</organism>
<evidence type="ECO:0000313" key="3">
    <source>
        <dbReference type="Proteomes" id="UP000177390"/>
    </source>
</evidence>
<dbReference type="EMBL" id="MFAH01000028">
    <property type="protein sequence ID" value="OGD71350.1"/>
    <property type="molecule type" value="Genomic_DNA"/>
</dbReference>
<gene>
    <name evidence="2" type="ORF">A3D09_01110</name>
</gene>
<feature type="transmembrane region" description="Helical" evidence="1">
    <location>
        <begin position="57"/>
        <end position="85"/>
    </location>
</feature>
<evidence type="ECO:0000313" key="2">
    <source>
        <dbReference type="EMBL" id="OGD71350.1"/>
    </source>
</evidence>
<keyword evidence="1" id="KW-1133">Transmembrane helix</keyword>
<dbReference type="InterPro" id="IPR044020">
    <property type="entry name" value="DUF5676"/>
</dbReference>
<feature type="transmembrane region" description="Helical" evidence="1">
    <location>
        <begin position="12"/>
        <end position="37"/>
    </location>
</feature>
<comment type="caution">
    <text evidence="2">The sequence shown here is derived from an EMBL/GenBank/DDBJ whole genome shotgun (WGS) entry which is preliminary data.</text>
</comment>
<keyword evidence="1" id="KW-0472">Membrane</keyword>
<dbReference type="AlphaFoldDB" id="A0A1F5EVF5"/>
<sequence length="88" mass="9694">MRYQPKTIAKAASWTVGILYSVCTLVVVYVPDLAIGVVRSWYHTIDAALIQTSPVTLAGFVTGLVSAMLMFWVVGYLFAGFANYFSHK</sequence>
<dbReference type="Proteomes" id="UP000177390">
    <property type="component" value="Unassembled WGS sequence"/>
</dbReference>
<evidence type="ECO:0008006" key="4">
    <source>
        <dbReference type="Google" id="ProtNLM"/>
    </source>
</evidence>
<protein>
    <recommendedName>
        <fullName evidence="4">DUF2062 domain-containing protein</fullName>
    </recommendedName>
</protein>
<evidence type="ECO:0000256" key="1">
    <source>
        <dbReference type="SAM" id="Phobius"/>
    </source>
</evidence>
<dbReference type="Pfam" id="PF18926">
    <property type="entry name" value="DUF5676"/>
    <property type="match status" value="1"/>
</dbReference>